<evidence type="ECO:0000256" key="4">
    <source>
        <dbReference type="ARBA" id="ARBA00022723"/>
    </source>
</evidence>
<reference evidence="13 15" key="2">
    <citation type="submission" date="2021-01" db="EMBL/GenBank/DDBJ databases">
        <title>Biogeographic distribution of Paracoccus.</title>
        <authorList>
            <person name="Hollensteiner J."/>
            <person name="Leineberger J."/>
            <person name="Brinkhoff T."/>
            <person name="Daniel R."/>
        </authorList>
    </citation>
    <scope>NUCLEOTIDE SEQUENCE [LARGE SCALE GENOMIC DNA]</scope>
    <source>
        <strain evidence="13 15">DSM 18447</strain>
    </source>
</reference>
<dbReference type="EMBL" id="CP067140">
    <property type="protein sequence ID" value="WCR03277.1"/>
    <property type="molecule type" value="Genomic_DNA"/>
</dbReference>
<proteinExistence type="inferred from homology"/>
<dbReference type="RefSeq" id="WP_076522280.1">
    <property type="nucleotide sequence ID" value="NZ_CP067140.1"/>
</dbReference>
<comment type="similarity">
    <text evidence="9">In the N-terminal section; belongs to the FAD-binding oxidoreductase type 6 family.</text>
</comment>
<dbReference type="Proteomes" id="UP000186216">
    <property type="component" value="Unassembled WGS sequence"/>
</dbReference>
<evidence type="ECO:0000256" key="5">
    <source>
        <dbReference type="ARBA" id="ARBA00022827"/>
    </source>
</evidence>
<feature type="domain" description="2Fe-2S ferredoxin-type" evidence="10">
    <location>
        <begin position="258"/>
        <end position="343"/>
    </location>
</feature>
<dbReference type="GO" id="GO:0046872">
    <property type="term" value="F:metal ion binding"/>
    <property type="evidence" value="ECO:0007669"/>
    <property type="project" value="UniProtKB-KW"/>
</dbReference>
<dbReference type="PROSITE" id="PS51085">
    <property type="entry name" value="2FE2S_FER_2"/>
    <property type="match status" value="1"/>
</dbReference>
<dbReference type="InterPro" id="IPR017927">
    <property type="entry name" value="FAD-bd_FR_type"/>
</dbReference>
<dbReference type="GO" id="GO:0016491">
    <property type="term" value="F:oxidoreductase activity"/>
    <property type="evidence" value="ECO:0007669"/>
    <property type="project" value="UniProtKB-KW"/>
</dbReference>
<evidence type="ECO:0000256" key="7">
    <source>
        <dbReference type="ARBA" id="ARBA00023004"/>
    </source>
</evidence>
<evidence type="ECO:0000256" key="9">
    <source>
        <dbReference type="ARBA" id="ARBA00061434"/>
    </source>
</evidence>
<dbReference type="Pfam" id="PF00175">
    <property type="entry name" value="NAD_binding_1"/>
    <property type="match status" value="1"/>
</dbReference>
<dbReference type="PRINTS" id="PR00410">
    <property type="entry name" value="PHEHYDRXLASE"/>
</dbReference>
<evidence type="ECO:0000259" key="10">
    <source>
        <dbReference type="PROSITE" id="PS51085"/>
    </source>
</evidence>
<dbReference type="PANTHER" id="PTHR47354">
    <property type="entry name" value="NADH OXIDOREDUCTASE HCR"/>
    <property type="match status" value="1"/>
</dbReference>
<protein>
    <submittedName>
        <fullName evidence="12">Ferredoxin-NADP reductase</fullName>
    </submittedName>
    <submittedName>
        <fullName evidence="13">Hybrid-cluster NAD(P)-dependent oxidoreductase</fullName>
    </submittedName>
</protein>
<dbReference type="CDD" id="cd06215">
    <property type="entry name" value="FNR_iron_sulfur_binding_1"/>
    <property type="match status" value="1"/>
</dbReference>
<dbReference type="Gene3D" id="3.40.50.80">
    <property type="entry name" value="Nucleotide-binding domain of ferredoxin-NADP reductase (FNR) module"/>
    <property type="match status" value="1"/>
</dbReference>
<evidence type="ECO:0000256" key="1">
    <source>
        <dbReference type="ARBA" id="ARBA00001974"/>
    </source>
</evidence>
<gene>
    <name evidence="13" type="ORF">JHX88_00340</name>
    <name evidence="12" type="ORF">SAMN05421772_101136</name>
</gene>
<keyword evidence="15" id="KW-1185">Reference proteome</keyword>
<dbReference type="InterPro" id="IPR006058">
    <property type="entry name" value="2Fe2S_fd_BS"/>
</dbReference>
<dbReference type="InterPro" id="IPR012675">
    <property type="entry name" value="Beta-grasp_dom_sf"/>
</dbReference>
<dbReference type="InterPro" id="IPR036010">
    <property type="entry name" value="2Fe-2S_ferredoxin-like_sf"/>
</dbReference>
<evidence type="ECO:0000313" key="13">
    <source>
        <dbReference type="EMBL" id="WCR03277.1"/>
    </source>
</evidence>
<dbReference type="InterPro" id="IPR050415">
    <property type="entry name" value="MRET"/>
</dbReference>
<dbReference type="Pfam" id="PF00111">
    <property type="entry name" value="Fer2"/>
    <property type="match status" value="1"/>
</dbReference>
<evidence type="ECO:0000313" key="14">
    <source>
        <dbReference type="Proteomes" id="UP000186216"/>
    </source>
</evidence>
<dbReference type="InterPro" id="IPR017938">
    <property type="entry name" value="Riboflavin_synthase-like_b-brl"/>
</dbReference>
<dbReference type="Proteomes" id="UP001215549">
    <property type="component" value="Chromosome"/>
</dbReference>
<dbReference type="InterPro" id="IPR008333">
    <property type="entry name" value="Cbr1-like_FAD-bd_dom"/>
</dbReference>
<keyword evidence="7" id="KW-0408">Iron</keyword>
<organism evidence="12 14">
    <name type="scientific">Paracoccus saliphilus</name>
    <dbReference type="NCBI Taxonomy" id="405559"/>
    <lineage>
        <taxon>Bacteria</taxon>
        <taxon>Pseudomonadati</taxon>
        <taxon>Pseudomonadota</taxon>
        <taxon>Alphaproteobacteria</taxon>
        <taxon>Rhodobacterales</taxon>
        <taxon>Paracoccaceae</taxon>
        <taxon>Paracoccus</taxon>
    </lineage>
</organism>
<keyword evidence="5" id="KW-0274">FAD</keyword>
<keyword evidence="2" id="KW-0285">Flavoprotein</keyword>
<dbReference type="Gene3D" id="2.40.30.10">
    <property type="entry name" value="Translation factors"/>
    <property type="match status" value="1"/>
</dbReference>
<dbReference type="AlphaFoldDB" id="A0AA46A3V5"/>
<evidence type="ECO:0000256" key="6">
    <source>
        <dbReference type="ARBA" id="ARBA00023002"/>
    </source>
</evidence>
<dbReference type="PANTHER" id="PTHR47354:SF6">
    <property type="entry name" value="NADH OXIDOREDUCTASE HCR"/>
    <property type="match status" value="1"/>
</dbReference>
<dbReference type="CDD" id="cd00207">
    <property type="entry name" value="fer2"/>
    <property type="match status" value="1"/>
</dbReference>
<keyword evidence="4" id="KW-0479">Metal-binding</keyword>
<dbReference type="Pfam" id="PF00970">
    <property type="entry name" value="FAD_binding_6"/>
    <property type="match status" value="1"/>
</dbReference>
<accession>A0AA46A3V5</accession>
<keyword evidence="3" id="KW-0001">2Fe-2S</keyword>
<sequence>MDTQAISTGLMPLSCVGIREETPTIRTFRLRACSGPVSFVPGQALVLKVPMPGGPLWRSFTISGGSEGDLHLTIKAQAAGGATRWLHDNFREGDVIEARAPRGAFTLGLRSNEKLAFVSGGSGATPMMAMLRDLAESEPDADVAWFHAARDPSEMLFASELTELQRRMPRLSVAVTVTRPAPGWFGYHGRIRRGLLAAAVPDLGRREVFCCGPGGFMQEARLIHAAEGGVKTQFHTESFGGEAPVIPAAPEPVETGGPAHLLKVNGRDLQIRPVETVLQASLRQGVVIPCGCGEGMCGTCMVKLVSGDVDARPNGGLTADEAEQGYILACSSRAVSDVEIALE</sequence>
<dbReference type="PROSITE" id="PS00197">
    <property type="entry name" value="2FE2S_FER_1"/>
    <property type="match status" value="1"/>
</dbReference>
<name>A0AA46A3V5_9RHOB</name>
<dbReference type="SUPFAM" id="SSF54292">
    <property type="entry name" value="2Fe-2S ferredoxin-like"/>
    <property type="match status" value="1"/>
</dbReference>
<comment type="cofactor">
    <cofactor evidence="1">
        <name>FAD</name>
        <dbReference type="ChEBI" id="CHEBI:57692"/>
    </cofactor>
</comment>
<feature type="domain" description="FAD-binding FR-type" evidence="11">
    <location>
        <begin position="8"/>
        <end position="108"/>
    </location>
</feature>
<evidence type="ECO:0000259" key="11">
    <source>
        <dbReference type="PROSITE" id="PS51384"/>
    </source>
</evidence>
<evidence type="ECO:0000313" key="12">
    <source>
        <dbReference type="EMBL" id="SIS50627.1"/>
    </source>
</evidence>
<evidence type="ECO:0000256" key="8">
    <source>
        <dbReference type="ARBA" id="ARBA00023014"/>
    </source>
</evidence>
<dbReference type="InterPro" id="IPR001041">
    <property type="entry name" value="2Fe-2S_ferredoxin-type"/>
</dbReference>
<dbReference type="InterPro" id="IPR001433">
    <property type="entry name" value="OxRdtase_FAD/NAD-bd"/>
</dbReference>
<dbReference type="EMBL" id="FTOU01000001">
    <property type="protein sequence ID" value="SIS50627.1"/>
    <property type="molecule type" value="Genomic_DNA"/>
</dbReference>
<evidence type="ECO:0000256" key="3">
    <source>
        <dbReference type="ARBA" id="ARBA00022714"/>
    </source>
</evidence>
<dbReference type="InterPro" id="IPR039261">
    <property type="entry name" value="FNR_nucleotide-bd"/>
</dbReference>
<dbReference type="SUPFAM" id="SSF52343">
    <property type="entry name" value="Ferredoxin reductase-like, C-terminal NADP-linked domain"/>
    <property type="match status" value="1"/>
</dbReference>
<dbReference type="SUPFAM" id="SSF63380">
    <property type="entry name" value="Riboflavin synthase domain-like"/>
    <property type="match status" value="1"/>
</dbReference>
<evidence type="ECO:0000313" key="15">
    <source>
        <dbReference type="Proteomes" id="UP001215549"/>
    </source>
</evidence>
<keyword evidence="8" id="KW-0411">Iron-sulfur</keyword>
<dbReference type="Gene3D" id="3.10.20.30">
    <property type="match status" value="1"/>
</dbReference>
<evidence type="ECO:0000256" key="2">
    <source>
        <dbReference type="ARBA" id="ARBA00022630"/>
    </source>
</evidence>
<keyword evidence="6" id="KW-0560">Oxidoreductase</keyword>
<dbReference type="PROSITE" id="PS51384">
    <property type="entry name" value="FAD_FR"/>
    <property type="match status" value="1"/>
</dbReference>
<dbReference type="GO" id="GO:0051537">
    <property type="term" value="F:2 iron, 2 sulfur cluster binding"/>
    <property type="evidence" value="ECO:0007669"/>
    <property type="project" value="UniProtKB-KW"/>
</dbReference>
<reference evidence="12 14" key="1">
    <citation type="submission" date="2017-01" db="EMBL/GenBank/DDBJ databases">
        <authorList>
            <person name="Varghese N."/>
            <person name="Submissions S."/>
        </authorList>
    </citation>
    <scope>NUCLEOTIDE SEQUENCE [LARGE SCALE GENOMIC DNA]</scope>
    <source>
        <strain evidence="12 14">DSM 18447</strain>
    </source>
</reference>